<evidence type="ECO:0000259" key="2">
    <source>
        <dbReference type="Pfam" id="PF05305"/>
    </source>
</evidence>
<dbReference type="Pfam" id="PF05305">
    <property type="entry name" value="DUF732"/>
    <property type="match status" value="1"/>
</dbReference>
<evidence type="ECO:0000256" key="1">
    <source>
        <dbReference type="SAM" id="SignalP"/>
    </source>
</evidence>
<dbReference type="EMBL" id="AP022570">
    <property type="protein sequence ID" value="BBX53737.1"/>
    <property type="molecule type" value="Genomic_DNA"/>
</dbReference>
<accession>A0A6N4VJH5</accession>
<sequence>MHARFVRLSSAAAAVAATTFVFGSPVAQAADGDAEFLATLAGLGIEFATPDEAVAAGNNICDIVSEGNANGIAPTEIRSVVVNSMVGESLTSAEATQVMLSAVSAYCPEFATVVGS</sequence>
<dbReference type="Proteomes" id="UP000466785">
    <property type="component" value="Chromosome"/>
</dbReference>
<gene>
    <name evidence="3" type="ORF">MPOR_47630</name>
</gene>
<reference evidence="3 4" key="1">
    <citation type="journal article" date="2019" name="Emerg. Microbes Infect.">
        <title>Comprehensive subspecies identification of 175 nontuberculous mycobacteria species based on 7547 genomic profiles.</title>
        <authorList>
            <person name="Matsumoto Y."/>
            <person name="Kinjo T."/>
            <person name="Motooka D."/>
            <person name="Nabeya D."/>
            <person name="Jung N."/>
            <person name="Uechi K."/>
            <person name="Horii T."/>
            <person name="Iida T."/>
            <person name="Fujita J."/>
            <person name="Nakamura S."/>
        </authorList>
    </citation>
    <scope>NUCLEOTIDE SEQUENCE [LARGE SCALE GENOMIC DNA]</scope>
    <source>
        <strain evidence="3 4">JCM 12603</strain>
    </source>
</reference>
<evidence type="ECO:0000313" key="3">
    <source>
        <dbReference type="EMBL" id="BBX53737.1"/>
    </source>
</evidence>
<feature type="chain" id="PRO_5026912540" description="DUF732 domain-containing protein" evidence="1">
    <location>
        <begin position="30"/>
        <end position="116"/>
    </location>
</feature>
<keyword evidence="4" id="KW-1185">Reference proteome</keyword>
<proteinExistence type="predicted"/>
<name>A0A6N4VJH5_9MYCO</name>
<organism evidence="3 4">
    <name type="scientific">Mycolicibacterium poriferae</name>
    <dbReference type="NCBI Taxonomy" id="39694"/>
    <lineage>
        <taxon>Bacteria</taxon>
        <taxon>Bacillati</taxon>
        <taxon>Actinomycetota</taxon>
        <taxon>Actinomycetes</taxon>
        <taxon>Mycobacteriales</taxon>
        <taxon>Mycobacteriaceae</taxon>
        <taxon>Mycolicibacterium</taxon>
    </lineage>
</organism>
<dbReference type="AlphaFoldDB" id="A0A6N4VJH5"/>
<feature type="signal peptide" evidence="1">
    <location>
        <begin position="1"/>
        <end position="29"/>
    </location>
</feature>
<evidence type="ECO:0000313" key="4">
    <source>
        <dbReference type="Proteomes" id="UP000466785"/>
    </source>
</evidence>
<keyword evidence="1" id="KW-0732">Signal</keyword>
<dbReference type="RefSeq" id="WP_152518369.1">
    <property type="nucleotide sequence ID" value="NZ_AP022570.1"/>
</dbReference>
<dbReference type="KEGG" id="mpof:MPOR_47630"/>
<protein>
    <recommendedName>
        <fullName evidence="2">DUF732 domain-containing protein</fullName>
    </recommendedName>
</protein>
<dbReference type="InterPro" id="IPR007969">
    <property type="entry name" value="DUF732"/>
</dbReference>
<feature type="domain" description="DUF732" evidence="2">
    <location>
        <begin position="33"/>
        <end position="109"/>
    </location>
</feature>